<name>A0A482EUG6_SALSP</name>
<organism evidence="1">
    <name type="scientific">Salmonella sp</name>
    <dbReference type="NCBI Taxonomy" id="599"/>
    <lineage>
        <taxon>Bacteria</taxon>
        <taxon>Pseudomonadati</taxon>
        <taxon>Pseudomonadota</taxon>
        <taxon>Gammaproteobacteria</taxon>
        <taxon>Enterobacterales</taxon>
        <taxon>Enterobacteriaceae</taxon>
        <taxon>Salmonella</taxon>
    </lineage>
</organism>
<accession>A0A482EUG6</accession>
<proteinExistence type="predicted"/>
<geneLocation type="plasmid" evidence="1">
    <name>pSa1423-160k</name>
</geneLocation>
<dbReference type="EMBL" id="MK356558">
    <property type="protein sequence ID" value="QBM91474.1"/>
    <property type="molecule type" value="Genomic_DNA"/>
</dbReference>
<keyword evidence="1" id="KW-0614">Plasmid</keyword>
<sequence length="73" mass="8488">MEASININVLWINRLRLIACFLWLFFDCTGMLVQPQLAVVLLSERHSKLVELGFPLTYFILRPTLYCESRAIS</sequence>
<gene>
    <name evidence="1" type="ORF">NNIBIDOC_00145</name>
</gene>
<reference evidence="1" key="1">
    <citation type="submission" date="2019-01" db="EMBL/GenBank/DDBJ databases">
        <title>Salmonella strain 1423 plasmid sequences.</title>
        <authorList>
            <person name="Chen K."/>
            <person name="Chen S."/>
        </authorList>
    </citation>
    <scope>NUCLEOTIDE SEQUENCE</scope>
    <source>
        <strain evidence="1">Sa1423</strain>
        <plasmid evidence="1">pSa1423-160k</plasmid>
    </source>
</reference>
<protein>
    <submittedName>
        <fullName evidence="1">Uncharacterized protein</fullName>
    </submittedName>
</protein>
<dbReference type="AlphaFoldDB" id="A0A482EUG6"/>
<evidence type="ECO:0000313" key="1">
    <source>
        <dbReference type="EMBL" id="QBM91474.1"/>
    </source>
</evidence>